<dbReference type="RefSeq" id="WP_330503543.1">
    <property type="nucleotide sequence ID" value="NZ_JAZDUE010000002.1"/>
</dbReference>
<comment type="similarity">
    <text evidence="1">Belongs to the band 7/mec-2 family.</text>
</comment>
<proteinExistence type="inferred from homology"/>
<dbReference type="Proteomes" id="UP001335729">
    <property type="component" value="Unassembled WGS sequence"/>
</dbReference>
<comment type="caution">
    <text evidence="3">The sequence shown here is derived from an EMBL/GenBank/DDBJ whole genome shotgun (WGS) entry which is preliminary data.</text>
</comment>
<dbReference type="Gene3D" id="3.30.479.30">
    <property type="entry name" value="Band 7 domain"/>
    <property type="match status" value="1"/>
</dbReference>
<evidence type="ECO:0000313" key="3">
    <source>
        <dbReference type="EMBL" id="MEE4022240.1"/>
    </source>
</evidence>
<dbReference type="SMART" id="SM00244">
    <property type="entry name" value="PHB"/>
    <property type="match status" value="1"/>
</dbReference>
<evidence type="ECO:0000259" key="2">
    <source>
        <dbReference type="SMART" id="SM00244"/>
    </source>
</evidence>
<organism evidence="3 4">
    <name type="scientific">Gordonia prachuapensis</name>
    <dbReference type="NCBI Taxonomy" id="3115651"/>
    <lineage>
        <taxon>Bacteria</taxon>
        <taxon>Bacillati</taxon>
        <taxon>Actinomycetota</taxon>
        <taxon>Actinomycetes</taxon>
        <taxon>Mycobacteriales</taxon>
        <taxon>Gordoniaceae</taxon>
        <taxon>Gordonia</taxon>
    </lineage>
</organism>
<dbReference type="InterPro" id="IPR001972">
    <property type="entry name" value="Stomatin_HflK_fam"/>
</dbReference>
<name>A0ABU7MPL9_9ACTN</name>
<evidence type="ECO:0000313" key="4">
    <source>
        <dbReference type="Proteomes" id="UP001335729"/>
    </source>
</evidence>
<dbReference type="PANTHER" id="PTHR10264:SF83">
    <property type="entry name" value="BLL5629 PROTEIN"/>
    <property type="match status" value="1"/>
</dbReference>
<sequence>MSLFARVTVDPGHAVLEYREGKLARVLRPGVYSQRSDAGYVDVDLRERLVPVAPQEVLTSDAMSIRVSMSIRLAVVDPVAFSELAAEPISIVYVATQIALRQVCASVSANDLIGRGDALDTAPVRAAAVDAGAALGIDVRDVVVKDVIVPSEVRSAAIEVVTAKARGQAKLEAARAETAALRALANAGRLLDAHPALAQLRLVQAVPYGSRVVLSVDGAEVPSDAE</sequence>
<dbReference type="EMBL" id="JAZDUE010000002">
    <property type="protein sequence ID" value="MEE4022240.1"/>
    <property type="molecule type" value="Genomic_DNA"/>
</dbReference>
<dbReference type="Pfam" id="PF01145">
    <property type="entry name" value="Band_7"/>
    <property type="match status" value="1"/>
</dbReference>
<dbReference type="PANTHER" id="PTHR10264">
    <property type="entry name" value="BAND 7 PROTEIN-RELATED"/>
    <property type="match status" value="1"/>
</dbReference>
<dbReference type="CDD" id="cd13438">
    <property type="entry name" value="SPFH_eoslipins_u2"/>
    <property type="match status" value="1"/>
</dbReference>
<dbReference type="PRINTS" id="PR00721">
    <property type="entry name" value="STOMATIN"/>
</dbReference>
<dbReference type="InterPro" id="IPR036013">
    <property type="entry name" value="Band_7/SPFH_dom_sf"/>
</dbReference>
<evidence type="ECO:0000256" key="1">
    <source>
        <dbReference type="ARBA" id="ARBA00008164"/>
    </source>
</evidence>
<reference evidence="3 4" key="1">
    <citation type="submission" date="2024-01" db="EMBL/GenBank/DDBJ databases">
        <title>Draft genome sequence of Gordonia sp. PKS22-38.</title>
        <authorList>
            <person name="Suphannarot A."/>
            <person name="Mingma R."/>
        </authorList>
    </citation>
    <scope>NUCLEOTIDE SEQUENCE [LARGE SCALE GENOMIC DNA]</scope>
    <source>
        <strain evidence="3 4">PKS22-38</strain>
    </source>
</reference>
<keyword evidence="4" id="KW-1185">Reference proteome</keyword>
<accession>A0ABU7MPL9</accession>
<dbReference type="SUPFAM" id="SSF117892">
    <property type="entry name" value="Band 7/SPFH domain"/>
    <property type="match status" value="1"/>
</dbReference>
<dbReference type="InterPro" id="IPR043202">
    <property type="entry name" value="Band-7_stomatin-like"/>
</dbReference>
<gene>
    <name evidence="3" type="ORF">V1Y59_04035</name>
</gene>
<feature type="domain" description="Band 7" evidence="2">
    <location>
        <begin position="4"/>
        <end position="161"/>
    </location>
</feature>
<dbReference type="InterPro" id="IPR001107">
    <property type="entry name" value="Band_7"/>
</dbReference>
<protein>
    <submittedName>
        <fullName evidence="3">Slipin family protein</fullName>
    </submittedName>
</protein>